<dbReference type="EMBL" id="LRGB01002485">
    <property type="protein sequence ID" value="KZS07352.1"/>
    <property type="molecule type" value="Genomic_DNA"/>
</dbReference>
<feature type="region of interest" description="Disordered" evidence="1">
    <location>
        <begin position="592"/>
        <end position="621"/>
    </location>
</feature>
<dbReference type="InterPro" id="IPR012337">
    <property type="entry name" value="RNaseH-like_sf"/>
</dbReference>
<feature type="compositionally biased region" description="Basic and acidic residues" evidence="1">
    <location>
        <begin position="219"/>
        <end position="231"/>
    </location>
</feature>
<evidence type="ECO:0000313" key="3">
    <source>
        <dbReference type="EMBL" id="KZS07352.1"/>
    </source>
</evidence>
<proteinExistence type="predicted"/>
<feature type="domain" description="Integrase catalytic" evidence="2">
    <location>
        <begin position="47"/>
        <end position="147"/>
    </location>
</feature>
<dbReference type="SUPFAM" id="SSF53098">
    <property type="entry name" value="Ribonuclease H-like"/>
    <property type="match status" value="1"/>
</dbReference>
<dbReference type="PANTHER" id="PTHR33194">
    <property type="entry name" value="ZINC KNUCKLE DOMAINCONTAINING PROTEIN"/>
    <property type="match status" value="1"/>
</dbReference>
<feature type="region of interest" description="Disordered" evidence="1">
    <location>
        <begin position="211"/>
        <end position="234"/>
    </location>
</feature>
<dbReference type="Proteomes" id="UP000076858">
    <property type="component" value="Unassembled WGS sequence"/>
</dbReference>
<dbReference type="InterPro" id="IPR001584">
    <property type="entry name" value="Integrase_cat-core"/>
</dbReference>
<feature type="compositionally biased region" description="Basic residues" evidence="1">
    <location>
        <begin position="592"/>
        <end position="602"/>
    </location>
</feature>
<name>A0A164Q1S8_9CRUS</name>
<dbReference type="STRING" id="35525.A0A164Q1S8"/>
<dbReference type="GO" id="GO:0003676">
    <property type="term" value="F:nucleic acid binding"/>
    <property type="evidence" value="ECO:0007669"/>
    <property type="project" value="InterPro"/>
</dbReference>
<dbReference type="PANTHER" id="PTHR33194:SF4">
    <property type="entry name" value="CCHC-TYPE DOMAIN-CONTAINING PROTEIN"/>
    <property type="match status" value="1"/>
</dbReference>
<accession>A0A164Q1S8</accession>
<reference evidence="3 4" key="1">
    <citation type="submission" date="2016-03" db="EMBL/GenBank/DDBJ databases">
        <title>EvidentialGene: Evidence-directed Construction of Genes on Genomes.</title>
        <authorList>
            <person name="Gilbert D.G."/>
            <person name="Choi J.-H."/>
            <person name="Mockaitis K."/>
            <person name="Colbourne J."/>
            <person name="Pfrender M."/>
        </authorList>
    </citation>
    <scope>NUCLEOTIDE SEQUENCE [LARGE SCALE GENOMIC DNA]</scope>
    <source>
        <strain evidence="3 4">Xinb3</strain>
        <tissue evidence="3">Complete organism</tissue>
    </source>
</reference>
<gene>
    <name evidence="3" type="ORF">APZ42_028912</name>
</gene>
<dbReference type="InterPro" id="IPR004875">
    <property type="entry name" value="DDE_SF_endonuclease_dom"/>
</dbReference>
<dbReference type="InterPro" id="IPR036397">
    <property type="entry name" value="RNaseH_sf"/>
</dbReference>
<feature type="region of interest" description="Disordered" evidence="1">
    <location>
        <begin position="975"/>
        <end position="998"/>
    </location>
</feature>
<dbReference type="GO" id="GO:0015074">
    <property type="term" value="P:DNA integration"/>
    <property type="evidence" value="ECO:0007669"/>
    <property type="project" value="InterPro"/>
</dbReference>
<dbReference type="Pfam" id="PF03184">
    <property type="entry name" value="DDE_1"/>
    <property type="match status" value="1"/>
</dbReference>
<evidence type="ECO:0000256" key="1">
    <source>
        <dbReference type="SAM" id="MobiDB-lite"/>
    </source>
</evidence>
<dbReference type="PROSITE" id="PS50994">
    <property type="entry name" value="INTEGRASE"/>
    <property type="match status" value="1"/>
</dbReference>
<dbReference type="Gene3D" id="3.30.420.10">
    <property type="entry name" value="Ribonuclease H-like superfamily/Ribonuclease H"/>
    <property type="match status" value="1"/>
</dbReference>
<evidence type="ECO:0000313" key="4">
    <source>
        <dbReference type="Proteomes" id="UP000076858"/>
    </source>
</evidence>
<dbReference type="OrthoDB" id="10037266at2759"/>
<sequence length="1039" mass="118455">MSCQGRKGIPDRPPGFLQCIKVERPYEKGGDYLTKWVELKAMPTGKADVDTEFFVNQIFLLVKKLDTNHKTTSSYHPQENGAVERMNHTLAAMLSMHVSTNKRDEILKYPKLRIDLELGTYPNPLLTEDGVITADYAEPLLTELITAREIVKTRMEEVNNKQKERYDSHHQGLSFQSGNLAVKLATGRGKTDIVHVIRMKPFFEASNEWQLPQGIAPKNSDEAAEKEQKEDQEIESQDIPIVTSYQVVEDDEETVTEHPRADDVTVAPAPFYSLQSTNARPRRIKQSILTVMLNQKEMMHIMNQQATVLNKSLWESRVNVQLIRELRGKSRPCKIRPRVYKENPSQTSQSSHCNPFLQVVYKYTVYSQHLVKWWRFKRKMRVAFRDLCEKLRKVDIILHTRHPPQPTVHSPPTTNMAAGLLKLKTPLSSWAKEEKTLPTGWIDTRQWFQCLTPPNGWGDTAAVAAIQQQAGTPAISGMRSIFIKEFLQDSYARYQERRLRKRKQGINEPAAEYYYEFINLCRWMDPNMSEELHHLYEGLKPTLVEKIWVLQPKTCTDFLAAVRRHTGAAELACNKLLEVVQQLQGEIVVMKKRGGRKERNRAHNGTTQSQNGQATPPQRTANGRLIGFYCKGDGHIKRYCPKKKEDDDRRNNTTVGIISTSYEEDDKEIPLQKIDAGQLLTEEVTIGTNDTTEKTEAVIDTGAAVSIISPKLTAKMAQELKNWDGPQIVMQIMTDKRFPAHRMFNGDETSTPTVISPKKVVAERGIKQVILLMVDNHSSHLDNAVVKYCNENYITLLTFPPHCSHVLQPEDVGIYGPFKNYLAAEQQEWLRTHPGQRITIHHIAELSRNPFLRAFSPINIVRSFEKTGIYPFKEFLPDDVRFIPSIVTELPPAALDTNSQPSSSQQMPCSLELNNSIDNHVMEKIDQSGSTLKRTPFRSEFSTVENDKVKSSENSTNSNRAVTKRLTFLDIMPLPQVTQSGPGNCTRSHKGYSREATSPLEMSLLEEQHLRKLEKEKDRLARVAAKADRVKSKTTKRSN</sequence>
<keyword evidence="4" id="KW-1185">Reference proteome</keyword>
<dbReference type="AlphaFoldDB" id="A0A164Q1S8"/>
<evidence type="ECO:0000259" key="2">
    <source>
        <dbReference type="PROSITE" id="PS50994"/>
    </source>
</evidence>
<protein>
    <recommendedName>
        <fullName evidence="2">Integrase catalytic domain-containing protein</fullName>
    </recommendedName>
</protein>
<comment type="caution">
    <text evidence="3">The sequence shown here is derived from an EMBL/GenBank/DDBJ whole genome shotgun (WGS) entry which is preliminary data.</text>
</comment>
<organism evidence="3 4">
    <name type="scientific">Daphnia magna</name>
    <dbReference type="NCBI Taxonomy" id="35525"/>
    <lineage>
        <taxon>Eukaryota</taxon>
        <taxon>Metazoa</taxon>
        <taxon>Ecdysozoa</taxon>
        <taxon>Arthropoda</taxon>
        <taxon>Crustacea</taxon>
        <taxon>Branchiopoda</taxon>
        <taxon>Diplostraca</taxon>
        <taxon>Cladocera</taxon>
        <taxon>Anomopoda</taxon>
        <taxon>Daphniidae</taxon>
        <taxon>Daphnia</taxon>
    </lineage>
</organism>
<feature type="compositionally biased region" description="Polar residues" evidence="1">
    <location>
        <begin position="976"/>
        <end position="986"/>
    </location>
</feature>
<feature type="compositionally biased region" description="Polar residues" evidence="1">
    <location>
        <begin position="603"/>
        <end position="621"/>
    </location>
</feature>